<protein>
    <submittedName>
        <fullName evidence="2">Uncharacterized protein</fullName>
    </submittedName>
</protein>
<reference evidence="2 3" key="1">
    <citation type="submission" date="2019-03" db="EMBL/GenBank/DDBJ databases">
        <title>Genomic Encyclopedia of Type Strains, Phase IV (KMG-V): Genome sequencing to study the core and pangenomes of soil and plant-associated prokaryotes.</title>
        <authorList>
            <person name="Whitman W."/>
        </authorList>
    </citation>
    <scope>NUCLEOTIDE SEQUENCE [LARGE SCALE GENOMIC DNA]</scope>
    <source>
        <strain evidence="2 3">FB403</strain>
    </source>
</reference>
<dbReference type="AlphaFoldDB" id="A0AAX2QFI5"/>
<proteinExistence type="predicted"/>
<dbReference type="Proteomes" id="UP000295021">
    <property type="component" value="Unassembled WGS sequence"/>
</dbReference>
<organism evidence="2 3">
    <name type="scientific">Rhizobium laguerreae</name>
    <dbReference type="NCBI Taxonomy" id="1076926"/>
    <lineage>
        <taxon>Bacteria</taxon>
        <taxon>Pseudomonadati</taxon>
        <taxon>Pseudomonadota</taxon>
        <taxon>Alphaproteobacteria</taxon>
        <taxon>Hyphomicrobiales</taxon>
        <taxon>Rhizobiaceae</taxon>
        <taxon>Rhizobium/Agrobacterium group</taxon>
        <taxon>Rhizobium</taxon>
    </lineage>
</organism>
<evidence type="ECO:0000313" key="3">
    <source>
        <dbReference type="Proteomes" id="UP000295021"/>
    </source>
</evidence>
<comment type="caution">
    <text evidence="2">The sequence shown here is derived from an EMBL/GenBank/DDBJ whole genome shotgun (WGS) entry which is preliminary data.</text>
</comment>
<gene>
    <name evidence="2" type="ORF">EV131_113150</name>
</gene>
<dbReference type="EMBL" id="SMBI01000013">
    <property type="protein sequence ID" value="TCU19550.1"/>
    <property type="molecule type" value="Genomic_DNA"/>
</dbReference>
<sequence>MSNASVRQLQNKHVPSKAAQNPVTNHGGQLVEGADLIEWSADES</sequence>
<name>A0AAX2QFI5_9HYPH</name>
<evidence type="ECO:0000313" key="2">
    <source>
        <dbReference type="EMBL" id="TCU19550.1"/>
    </source>
</evidence>
<accession>A0AAX2QFI5</accession>
<evidence type="ECO:0000256" key="1">
    <source>
        <dbReference type="SAM" id="MobiDB-lite"/>
    </source>
</evidence>
<feature type="compositionally biased region" description="Polar residues" evidence="1">
    <location>
        <begin position="1"/>
        <end position="27"/>
    </location>
</feature>
<feature type="region of interest" description="Disordered" evidence="1">
    <location>
        <begin position="1"/>
        <end position="44"/>
    </location>
</feature>